<gene>
    <name evidence="2" type="ORF">OX90_26135</name>
</gene>
<reference evidence="2 3" key="1">
    <citation type="submission" date="2014-12" db="EMBL/GenBank/DDBJ databases">
        <authorList>
            <person name="Baeyen S."/>
        </authorList>
    </citation>
    <scope>NUCLEOTIDE SEQUENCE [LARGE SCALE GENOMIC DNA]</scope>
    <source>
        <strain evidence="2 3">LMG 28496</strain>
    </source>
</reference>
<proteinExistence type="predicted"/>
<protein>
    <submittedName>
        <fullName evidence="2">Uncharacterized protein</fullName>
    </submittedName>
</protein>
<feature type="transmembrane region" description="Helical" evidence="1">
    <location>
        <begin position="61"/>
        <end position="85"/>
    </location>
</feature>
<organism evidence="2 3">
    <name type="scientific">Pseudomonas coronafaciens pv. porri</name>
    <dbReference type="NCBI Taxonomy" id="83964"/>
    <lineage>
        <taxon>Bacteria</taxon>
        <taxon>Pseudomonadati</taxon>
        <taxon>Pseudomonadota</taxon>
        <taxon>Gammaproteobacteria</taxon>
        <taxon>Pseudomonadales</taxon>
        <taxon>Pseudomonadaceae</taxon>
        <taxon>Pseudomonas</taxon>
        <taxon>Pseudomonas coronafaciens</taxon>
    </lineage>
</organism>
<keyword evidence="1" id="KW-0812">Transmembrane</keyword>
<evidence type="ECO:0000256" key="1">
    <source>
        <dbReference type="SAM" id="Phobius"/>
    </source>
</evidence>
<dbReference type="EMBL" id="JUEU01000300">
    <property type="protein sequence ID" value="KOP51814.1"/>
    <property type="molecule type" value="Genomic_DNA"/>
</dbReference>
<evidence type="ECO:0000313" key="2">
    <source>
        <dbReference type="EMBL" id="KOP51814.1"/>
    </source>
</evidence>
<keyword evidence="1" id="KW-1133">Transmembrane helix</keyword>
<evidence type="ECO:0000313" key="3">
    <source>
        <dbReference type="Proteomes" id="UP000037201"/>
    </source>
</evidence>
<comment type="caution">
    <text evidence="2">The sequence shown here is derived from an EMBL/GenBank/DDBJ whole genome shotgun (WGS) entry which is preliminary data.</text>
</comment>
<keyword evidence="1" id="KW-0472">Membrane</keyword>
<name>A0ABR5JGT0_9PSED</name>
<accession>A0ABR5JGT0</accession>
<sequence>MDKRYSVFQEKKDTLELSLRGHASLLLHGFVQRLLPEISLGQLPVQPPDLPQVPGLAHMPALVLLAVVLAPLIACVFAYCLMLLYW</sequence>
<dbReference type="Proteomes" id="UP000037201">
    <property type="component" value="Unassembled WGS sequence"/>
</dbReference>
<reference evidence="2 3" key="2">
    <citation type="submission" date="2015-09" db="EMBL/GenBank/DDBJ databases">
        <title>Genome analysis of Pseudomonas syringae pv. porri LMG.</title>
        <authorList>
            <person name="Rombouts S."/>
        </authorList>
    </citation>
    <scope>NUCLEOTIDE SEQUENCE [LARGE SCALE GENOMIC DNA]</scope>
    <source>
        <strain evidence="2 3">LMG 28496</strain>
    </source>
</reference>
<keyword evidence="3" id="KW-1185">Reference proteome</keyword>